<accession>A0A0N4WEF4</accession>
<feature type="repeat" description="ANK" evidence="1">
    <location>
        <begin position="533"/>
        <end position="565"/>
    </location>
</feature>
<evidence type="ECO:0000256" key="1">
    <source>
        <dbReference type="PROSITE-ProRule" id="PRU00023"/>
    </source>
</evidence>
<reference evidence="3 4" key="2">
    <citation type="submission" date="2018-11" db="EMBL/GenBank/DDBJ databases">
        <authorList>
            <consortium name="Pathogen Informatics"/>
        </authorList>
    </citation>
    <scope>NUCLEOTIDE SEQUENCE [LARGE SCALE GENOMIC DNA]</scope>
    <source>
        <strain evidence="3 4">MHpl1</strain>
    </source>
</reference>
<keyword evidence="2" id="KW-0812">Transmembrane</keyword>
<dbReference type="Gene3D" id="1.25.40.20">
    <property type="entry name" value="Ankyrin repeat-containing domain"/>
    <property type="match status" value="1"/>
</dbReference>
<dbReference type="Proteomes" id="UP000268014">
    <property type="component" value="Unassembled WGS sequence"/>
</dbReference>
<feature type="transmembrane region" description="Helical" evidence="2">
    <location>
        <begin position="259"/>
        <end position="279"/>
    </location>
</feature>
<organism evidence="5">
    <name type="scientific">Haemonchus placei</name>
    <name type="common">Barber's pole worm</name>
    <dbReference type="NCBI Taxonomy" id="6290"/>
    <lineage>
        <taxon>Eukaryota</taxon>
        <taxon>Metazoa</taxon>
        <taxon>Ecdysozoa</taxon>
        <taxon>Nematoda</taxon>
        <taxon>Chromadorea</taxon>
        <taxon>Rhabditida</taxon>
        <taxon>Rhabditina</taxon>
        <taxon>Rhabditomorpha</taxon>
        <taxon>Strongyloidea</taxon>
        <taxon>Trichostrongylidae</taxon>
        <taxon>Haemonchus</taxon>
    </lineage>
</organism>
<keyword evidence="2" id="KW-0472">Membrane</keyword>
<dbReference type="AlphaFoldDB" id="A0A0N4WEF4"/>
<gene>
    <name evidence="3" type="ORF">HPLM_LOCUS9010</name>
</gene>
<dbReference type="SMART" id="SM00248">
    <property type="entry name" value="ANK"/>
    <property type="match status" value="2"/>
</dbReference>
<dbReference type="SUPFAM" id="SSF48403">
    <property type="entry name" value="Ankyrin repeat"/>
    <property type="match status" value="1"/>
</dbReference>
<dbReference type="Pfam" id="PF17618">
    <property type="entry name" value="SL4P"/>
    <property type="match status" value="1"/>
</dbReference>
<name>A0A0N4WEF4_HAEPC</name>
<feature type="transmembrane region" description="Helical" evidence="2">
    <location>
        <begin position="291"/>
        <end position="315"/>
    </location>
</feature>
<dbReference type="InterPro" id="IPR002110">
    <property type="entry name" value="Ankyrin_rpt"/>
</dbReference>
<dbReference type="OMA" id="IMDVMVL"/>
<dbReference type="WBParaSite" id="HPLM_0000901801-mRNA-1">
    <property type="protein sequence ID" value="HPLM_0000901801-mRNA-1"/>
    <property type="gene ID" value="HPLM_0000901801"/>
</dbReference>
<proteinExistence type="predicted"/>
<feature type="transmembrane region" description="Helical" evidence="2">
    <location>
        <begin position="321"/>
        <end position="343"/>
    </location>
</feature>
<keyword evidence="2" id="KW-1133">Transmembrane helix</keyword>
<dbReference type="PROSITE" id="PS50297">
    <property type="entry name" value="ANK_REP_REGION"/>
    <property type="match status" value="1"/>
</dbReference>
<dbReference type="STRING" id="6290.A0A0N4WEF4"/>
<evidence type="ECO:0000313" key="4">
    <source>
        <dbReference type="Proteomes" id="UP000268014"/>
    </source>
</evidence>
<dbReference type="InterPro" id="IPR035127">
    <property type="entry name" value="SL4P"/>
</dbReference>
<keyword evidence="1" id="KW-0040">ANK repeat</keyword>
<dbReference type="InterPro" id="IPR036770">
    <property type="entry name" value="Ankyrin_rpt-contain_sf"/>
</dbReference>
<feature type="transmembrane region" description="Helical" evidence="2">
    <location>
        <begin position="149"/>
        <end position="171"/>
    </location>
</feature>
<feature type="repeat" description="ANK" evidence="1">
    <location>
        <begin position="566"/>
        <end position="590"/>
    </location>
</feature>
<dbReference type="EMBL" id="UZAF01016977">
    <property type="protein sequence ID" value="VDO36369.1"/>
    <property type="molecule type" value="Genomic_DNA"/>
</dbReference>
<evidence type="ECO:0000256" key="2">
    <source>
        <dbReference type="SAM" id="Phobius"/>
    </source>
</evidence>
<reference evidence="5" key="1">
    <citation type="submission" date="2017-02" db="UniProtKB">
        <authorList>
            <consortium name="WormBaseParasite"/>
        </authorList>
    </citation>
    <scope>IDENTIFICATION</scope>
</reference>
<feature type="transmembrane region" description="Helical" evidence="2">
    <location>
        <begin position="177"/>
        <end position="202"/>
    </location>
</feature>
<evidence type="ECO:0000313" key="3">
    <source>
        <dbReference type="EMBL" id="VDO36369.1"/>
    </source>
</evidence>
<dbReference type="Pfam" id="PF12796">
    <property type="entry name" value="Ank_2"/>
    <property type="match status" value="1"/>
</dbReference>
<keyword evidence="4" id="KW-1185">Reference proteome</keyword>
<dbReference type="OrthoDB" id="5868217at2759"/>
<sequence>MHEEPVSNPKTITLKLFMSRPPQISVSYKDKNDLFKAFKKKAHELGIPSGTIFWIDGNGAPVRMSNADLLMDAALESETVPFAIWRRLCVNLIALAIIRVVAPEAARVVAPEAAVFLVGVMGLNRGAAPEAAIIIMGAIALIRGVAPEVAVIIMGAIALIMGAIALIREVALEATGIIMGAIALIRGVAPEVAVIIMGAIALIRGVTPEVTGIIMGAIALIRGVTLEAAGIIMGAIALIQGVAPEVTGKIMEAIALTQGVVPGAAAILAVLMGLIRGAVLEAAGIIMGAIALIRGVTLEAAGIIMGAIALIQGVAPEVTGTIMEAIALTQGVVPGAAAILAVLTDLIRRAPLKATTILTGGVVPTLKVLQEVVVTLIVVPEVVAVSIAVTDPVPIATVMDAVLTIRKNTQTVLAVLLEEVTIIVEETQAVLVNVIITVRELASEADMLSATNLSGSVRSVASSVDLDEKVRYGNLCRVEMITYDKYNTFVMNPLFDSGLSLTEDEENSYFIAGAPARTIRTASKGSVGSDDWSRNYPMHRAAYVGDAAAIESLLALGVDAKELDRDSWTPLHYAAFYERLDAMRALLNSGNANVSVSWT</sequence>
<evidence type="ECO:0000313" key="5">
    <source>
        <dbReference type="WBParaSite" id="HPLM_0000901801-mRNA-1"/>
    </source>
</evidence>
<feature type="transmembrane region" description="Helical" evidence="2">
    <location>
        <begin position="214"/>
        <end position="239"/>
    </location>
</feature>
<dbReference type="PROSITE" id="PS50088">
    <property type="entry name" value="ANK_REPEAT"/>
    <property type="match status" value="2"/>
</dbReference>
<protein>
    <submittedName>
        <fullName evidence="5">ANK_REP_REGION domain-containing protein</fullName>
    </submittedName>
</protein>